<protein>
    <submittedName>
        <fullName evidence="1">Uncharacterized protein</fullName>
    </submittedName>
</protein>
<sequence>KMSNIDLPDFDEMVDMTDQIGSLKREVAMFEASLDAKIAEVTRVVTMNKEYWPTPKVPAMNYIKTVYHVEGHTDVAKKELAMLRTNIFDKQGALKTLELKFQVYRSMIDVWKADQYNKNQSNY</sequence>
<organism evidence="1">
    <name type="scientific">marine sediment metagenome</name>
    <dbReference type="NCBI Taxonomy" id="412755"/>
    <lineage>
        <taxon>unclassified sequences</taxon>
        <taxon>metagenomes</taxon>
        <taxon>ecological metagenomes</taxon>
    </lineage>
</organism>
<proteinExistence type="predicted"/>
<dbReference type="AlphaFoldDB" id="A0A0F9UL77"/>
<feature type="non-terminal residue" evidence="1">
    <location>
        <position position="1"/>
    </location>
</feature>
<reference evidence="1" key="1">
    <citation type="journal article" date="2015" name="Nature">
        <title>Complex archaea that bridge the gap between prokaryotes and eukaryotes.</title>
        <authorList>
            <person name="Spang A."/>
            <person name="Saw J.H."/>
            <person name="Jorgensen S.L."/>
            <person name="Zaremba-Niedzwiedzka K."/>
            <person name="Martijn J."/>
            <person name="Lind A.E."/>
            <person name="van Eijk R."/>
            <person name="Schleper C."/>
            <person name="Guy L."/>
            <person name="Ettema T.J."/>
        </authorList>
    </citation>
    <scope>NUCLEOTIDE SEQUENCE</scope>
</reference>
<dbReference type="EMBL" id="LAZR01000932">
    <property type="protein sequence ID" value="KKN54323.1"/>
    <property type="molecule type" value="Genomic_DNA"/>
</dbReference>
<name>A0A0F9UL77_9ZZZZ</name>
<evidence type="ECO:0000313" key="1">
    <source>
        <dbReference type="EMBL" id="KKN54323.1"/>
    </source>
</evidence>
<comment type="caution">
    <text evidence="1">The sequence shown here is derived from an EMBL/GenBank/DDBJ whole genome shotgun (WGS) entry which is preliminary data.</text>
</comment>
<gene>
    <name evidence="1" type="ORF">LCGC14_0593010</name>
</gene>
<accession>A0A0F9UL77</accession>